<name>A0A8T2QQU8_CERRI</name>
<accession>A0A8T2QQU8</accession>
<dbReference type="OrthoDB" id="5130at2759"/>
<comment type="caution">
    <text evidence="2">The sequence shown here is derived from an EMBL/GenBank/DDBJ whole genome shotgun (WGS) entry which is preliminary data.</text>
</comment>
<feature type="transmembrane region" description="Helical" evidence="1">
    <location>
        <begin position="195"/>
        <end position="219"/>
    </location>
</feature>
<dbReference type="Proteomes" id="UP000825935">
    <property type="component" value="Chromosome 32"/>
</dbReference>
<dbReference type="PANTHER" id="PTHR35498">
    <property type="entry name" value="PROTEIN LOW PSII ACCUMULATION 1, CHLOROPLASTIC"/>
    <property type="match status" value="1"/>
</dbReference>
<dbReference type="Pfam" id="PF11998">
    <property type="entry name" value="DUF3493"/>
    <property type="match status" value="1"/>
</dbReference>
<proteinExistence type="predicted"/>
<keyword evidence="1" id="KW-0472">Membrane</keyword>
<sequence length="434" mass="47118">MNRLTSRFSILSHSYLLPRAEPHLHLSLSTNGDENKTRLLMPSGLACSTASSHTHASFPFQHSHRRRVHLCARSTDSVCICVLAPLTPNAELDSSMGCMPLVSSLQCCALINRTPRSLSPASSSPKKFGTKRLNLLCHGEGEALLSLWNLLGPVQRKGIVVCATGPDDSSSSTKISSAARIRSEVISPFRSVRMFFYLAFIASGSIGALISLPRLFAALGHAPNASPVTEVLTGFGIDLVAVLIFVILYRSETKARDLQVAKLSREETLASLKIELRNKRVLSLGQLRGVARLVIVVGPASHIEEACRASEPYFSGLLERGIMVISFATDGQIPELNYASNISKEDESGSSSPQVDKLWRGTPIYTTEWTSRWLTDQKQLANVPLDAPVYLSLRLDGRVRGSGTGLPPWGAFVAQLPPMKGMWSGVLDGMDGRI</sequence>
<dbReference type="EMBL" id="CM035437">
    <property type="protein sequence ID" value="KAH7286337.1"/>
    <property type="molecule type" value="Genomic_DNA"/>
</dbReference>
<dbReference type="InterPro" id="IPR021883">
    <property type="entry name" value="LPA1-like"/>
</dbReference>
<reference evidence="2" key="1">
    <citation type="submission" date="2021-08" db="EMBL/GenBank/DDBJ databases">
        <title>WGS assembly of Ceratopteris richardii.</title>
        <authorList>
            <person name="Marchant D.B."/>
            <person name="Chen G."/>
            <person name="Jenkins J."/>
            <person name="Shu S."/>
            <person name="Leebens-Mack J."/>
            <person name="Grimwood J."/>
            <person name="Schmutz J."/>
            <person name="Soltis P."/>
            <person name="Soltis D."/>
            <person name="Chen Z.-H."/>
        </authorList>
    </citation>
    <scope>NUCLEOTIDE SEQUENCE</scope>
    <source>
        <strain evidence="2">Whitten #5841</strain>
        <tissue evidence="2">Leaf</tissue>
    </source>
</reference>
<dbReference type="AlphaFoldDB" id="A0A8T2QQU8"/>
<evidence type="ECO:0000313" key="3">
    <source>
        <dbReference type="Proteomes" id="UP000825935"/>
    </source>
</evidence>
<keyword evidence="3" id="KW-1185">Reference proteome</keyword>
<organism evidence="2 3">
    <name type="scientific">Ceratopteris richardii</name>
    <name type="common">Triangle waterfern</name>
    <dbReference type="NCBI Taxonomy" id="49495"/>
    <lineage>
        <taxon>Eukaryota</taxon>
        <taxon>Viridiplantae</taxon>
        <taxon>Streptophyta</taxon>
        <taxon>Embryophyta</taxon>
        <taxon>Tracheophyta</taxon>
        <taxon>Polypodiopsida</taxon>
        <taxon>Polypodiidae</taxon>
        <taxon>Polypodiales</taxon>
        <taxon>Pteridineae</taxon>
        <taxon>Pteridaceae</taxon>
        <taxon>Parkerioideae</taxon>
        <taxon>Ceratopteris</taxon>
    </lineage>
</organism>
<evidence type="ECO:0000256" key="1">
    <source>
        <dbReference type="SAM" id="Phobius"/>
    </source>
</evidence>
<dbReference type="PANTHER" id="PTHR35498:SF1">
    <property type="entry name" value="LOW PSII ACCUMULATION-LIKE PROTEIN"/>
    <property type="match status" value="1"/>
</dbReference>
<keyword evidence="1" id="KW-1133">Transmembrane helix</keyword>
<gene>
    <name evidence="2" type="ORF">KP509_32G001900</name>
</gene>
<feature type="transmembrane region" description="Helical" evidence="1">
    <location>
        <begin position="231"/>
        <end position="249"/>
    </location>
</feature>
<evidence type="ECO:0000313" key="2">
    <source>
        <dbReference type="EMBL" id="KAH7286337.1"/>
    </source>
</evidence>
<protein>
    <recommendedName>
        <fullName evidence="4">Protein LOW PSII ACCUMULATION 1, chloroplastic</fullName>
    </recommendedName>
</protein>
<evidence type="ECO:0008006" key="4">
    <source>
        <dbReference type="Google" id="ProtNLM"/>
    </source>
</evidence>
<keyword evidence="1" id="KW-0812">Transmembrane</keyword>